<reference evidence="2" key="1">
    <citation type="submission" date="2021-03" db="EMBL/GenBank/DDBJ databases">
        <title>Alkalibacter marinus sp. nov., isolated from tidal flat sediment.</title>
        <authorList>
            <person name="Namirimu T."/>
            <person name="Yang J.-A."/>
            <person name="Yang S.-H."/>
            <person name="Kim Y.-J."/>
            <person name="Kwon K.K."/>
        </authorList>
    </citation>
    <scope>NUCLEOTIDE SEQUENCE</scope>
    <source>
        <strain evidence="2">ES005</strain>
    </source>
</reference>
<name>A0A974XF21_9FIRM</name>
<protein>
    <recommendedName>
        <fullName evidence="1">DUF7000 domain-containing protein</fullName>
    </recommendedName>
</protein>
<dbReference type="Pfam" id="PF22526">
    <property type="entry name" value="DUF7000"/>
    <property type="match status" value="1"/>
</dbReference>
<dbReference type="InterPro" id="IPR054269">
    <property type="entry name" value="DUF7000"/>
</dbReference>
<accession>A0A974XF21</accession>
<dbReference type="Proteomes" id="UP000663499">
    <property type="component" value="Chromosome"/>
</dbReference>
<evidence type="ECO:0000259" key="1">
    <source>
        <dbReference type="Pfam" id="PF22526"/>
    </source>
</evidence>
<dbReference type="EMBL" id="CP071444">
    <property type="protein sequence ID" value="QSX08511.1"/>
    <property type="molecule type" value="Genomic_DNA"/>
</dbReference>
<organism evidence="2 3">
    <name type="scientific">Alkalibacter rhizosphaerae</name>
    <dbReference type="NCBI Taxonomy" id="2815577"/>
    <lineage>
        <taxon>Bacteria</taxon>
        <taxon>Bacillati</taxon>
        <taxon>Bacillota</taxon>
        <taxon>Clostridia</taxon>
        <taxon>Eubacteriales</taxon>
        <taxon>Eubacteriaceae</taxon>
        <taxon>Alkalibacter</taxon>
    </lineage>
</organism>
<evidence type="ECO:0000313" key="2">
    <source>
        <dbReference type="EMBL" id="QSX08511.1"/>
    </source>
</evidence>
<sequence>MGMLQDSIYEYQKQLKMGVIQKAYKGIMTSLSGIRSHLEKAYPDFSVSALYFGYMDMSYFAFTPPALKDKNLKIAIVYLHEQGRFDIWLSGGNRKIQKEWVKRLKNKDLGEYALSRVEPGIDSIVEGILVSAPDFDDLTALARQIEDGALVFVEKMKTLTDE</sequence>
<proteinExistence type="predicted"/>
<gene>
    <name evidence="2" type="ORF">J0B03_12140</name>
</gene>
<evidence type="ECO:0000313" key="3">
    <source>
        <dbReference type="Proteomes" id="UP000663499"/>
    </source>
</evidence>
<keyword evidence="3" id="KW-1185">Reference proteome</keyword>
<dbReference type="KEGG" id="alka:J0B03_12140"/>
<feature type="domain" description="DUF7000" evidence="1">
    <location>
        <begin position="5"/>
        <end position="158"/>
    </location>
</feature>
<dbReference type="AlphaFoldDB" id="A0A974XF21"/>